<dbReference type="AlphaFoldDB" id="A0A420IFG2"/>
<organism evidence="3 4">
    <name type="scientific">Golovinomyces cichoracearum</name>
    <dbReference type="NCBI Taxonomy" id="62708"/>
    <lineage>
        <taxon>Eukaryota</taxon>
        <taxon>Fungi</taxon>
        <taxon>Dikarya</taxon>
        <taxon>Ascomycota</taxon>
        <taxon>Pezizomycotina</taxon>
        <taxon>Leotiomycetes</taxon>
        <taxon>Erysiphales</taxon>
        <taxon>Erysiphaceae</taxon>
        <taxon>Golovinomyces</taxon>
    </lineage>
</organism>
<dbReference type="PANTHER" id="PTHR15696">
    <property type="entry name" value="SMG-7 SUPPRESSOR WITH MORPHOLOGICAL EFFECT ON GENITALIA PROTEIN 7"/>
    <property type="match status" value="1"/>
</dbReference>
<dbReference type="InterPro" id="IPR045153">
    <property type="entry name" value="Est1/Ebs1-like"/>
</dbReference>
<evidence type="ECO:0000313" key="4">
    <source>
        <dbReference type="Proteomes" id="UP000285326"/>
    </source>
</evidence>
<sequence>MLSDRWIQHQRKQNRSQLEQQNQKPVETKAHDYFRKSSVTARTIEVLKLLGTLLNNGRPRKEVSRLSVDLVESQIKVPMPPLAPANRTSPTRGILIVENPKSIETAVRSDVQIHNHRYDNLGTKKNTRDDEKSSSASVSPGRKLNSPSVKFKKKLSSKPESRIDPLAPRRSARNSKSIWVEGDVAPVRSVVDQSNIASVVIAKKRNQLLQNTARNSMLSAPKVEKPKYNIVLQPELSPLSQEQLIAKAKAVYEELVAVETKCISYHRRPDSLVRALTHQDDLNSPLNLSHEGIRTVLEFHQKLLYQHYDFFRATQHPTACLPLKALASKCSMPARLWRHGIHPALELLRKLLPLSLDYMLEFIYTSYSTISSLYETVSVFEKTWIEFLGDLSRYRMAIENDNMRDREIWTNVARNWYTKASSKIPSMGRLYNHLAILAKPDPLEQLYYYSKSVCSPNPFTSAHESFRTLFDSVLDEKTDENPTLEILFVRTHGLLYSCRDNDSLPEIIAGLIEHFIDDVKNNENMQYRSYLFAIVNCSALLEYGSKNNVLMRLLTKNEDELQDENDSKDLSAGPCVSQYRLKSAQYLNSTFIDVIPNLFSLYENSILSYIHVILVFLYYVGLHPGAMDHIKTGLPLSQLVKKINLIILGSKINIRKEDSGFPYPKDDEFKPLPEDYAMRGLIWTRDYFPEKWFSKDEVADQDIYVENLFLTSQRRERIVWLGHKIVQLDSQLKYWNDESSLGPGYFDYQ</sequence>
<dbReference type="Proteomes" id="UP000285326">
    <property type="component" value="Unassembled WGS sequence"/>
</dbReference>
<feature type="region of interest" description="Disordered" evidence="1">
    <location>
        <begin position="1"/>
        <end position="28"/>
    </location>
</feature>
<dbReference type="PANTHER" id="PTHR15696:SF0">
    <property type="entry name" value="TELOMERASE-BINDING PROTEIN EST1A"/>
    <property type="match status" value="1"/>
</dbReference>
<dbReference type="GO" id="GO:0005697">
    <property type="term" value="C:telomerase holoenzyme complex"/>
    <property type="evidence" value="ECO:0007669"/>
    <property type="project" value="TreeGrafter"/>
</dbReference>
<dbReference type="SUPFAM" id="SSF48452">
    <property type="entry name" value="TPR-like"/>
    <property type="match status" value="1"/>
</dbReference>
<dbReference type="GO" id="GO:0000184">
    <property type="term" value="P:nuclear-transcribed mRNA catabolic process, nonsense-mediated decay"/>
    <property type="evidence" value="ECO:0007669"/>
    <property type="project" value="TreeGrafter"/>
</dbReference>
<dbReference type="FunFam" id="1.25.40.10:FF:000202">
    <property type="entry name" value="Unplaced genomic scaffold supercont1.7, whole genome shotgun sequence"/>
    <property type="match status" value="1"/>
</dbReference>
<dbReference type="EMBL" id="MCBS01024507">
    <property type="protein sequence ID" value="RKF73280.1"/>
    <property type="molecule type" value="Genomic_DNA"/>
</dbReference>
<evidence type="ECO:0000313" key="3">
    <source>
        <dbReference type="EMBL" id="RKF73280.1"/>
    </source>
</evidence>
<feature type="domain" description="DNA/RNA-binding" evidence="2">
    <location>
        <begin position="413"/>
        <end position="682"/>
    </location>
</feature>
<feature type="compositionally biased region" description="Polar residues" evidence="1">
    <location>
        <begin position="15"/>
        <end position="25"/>
    </location>
</feature>
<protein>
    <submittedName>
        <fullName evidence="3">Putative telomerase-binding protein est1a protein</fullName>
    </submittedName>
</protein>
<evidence type="ECO:0000256" key="1">
    <source>
        <dbReference type="SAM" id="MobiDB-lite"/>
    </source>
</evidence>
<evidence type="ECO:0000259" key="2">
    <source>
        <dbReference type="Pfam" id="PF10373"/>
    </source>
</evidence>
<gene>
    <name evidence="3" type="ORF">GcM1_245172</name>
</gene>
<comment type="caution">
    <text evidence="3">The sequence shown here is derived from an EMBL/GenBank/DDBJ whole genome shotgun (WGS) entry which is preliminary data.</text>
</comment>
<proteinExistence type="predicted"/>
<dbReference type="Pfam" id="PF10373">
    <property type="entry name" value="EST1_DNA_bind"/>
    <property type="match status" value="1"/>
</dbReference>
<name>A0A420IFG2_9PEZI</name>
<dbReference type="GO" id="GO:0070034">
    <property type="term" value="F:telomerase RNA binding"/>
    <property type="evidence" value="ECO:0007669"/>
    <property type="project" value="TreeGrafter"/>
</dbReference>
<dbReference type="Gene3D" id="1.25.40.10">
    <property type="entry name" value="Tetratricopeptide repeat domain"/>
    <property type="match status" value="1"/>
</dbReference>
<dbReference type="InterPro" id="IPR018834">
    <property type="entry name" value="DNA/RNA-bd_Est1-type"/>
</dbReference>
<reference evidence="3 4" key="1">
    <citation type="journal article" date="2018" name="BMC Genomics">
        <title>Comparative genome analyses reveal sequence features reflecting distinct modes of host-adaptation between dicot and monocot powdery mildew.</title>
        <authorList>
            <person name="Wu Y."/>
            <person name="Ma X."/>
            <person name="Pan Z."/>
            <person name="Kale S.D."/>
            <person name="Song Y."/>
            <person name="King H."/>
            <person name="Zhang Q."/>
            <person name="Presley C."/>
            <person name="Deng X."/>
            <person name="Wei C.I."/>
            <person name="Xiao S."/>
        </authorList>
    </citation>
    <scope>NUCLEOTIDE SEQUENCE [LARGE SCALE GENOMIC DNA]</scope>
    <source>
        <strain evidence="3">UMSG1</strain>
    </source>
</reference>
<dbReference type="InterPro" id="IPR011990">
    <property type="entry name" value="TPR-like_helical_dom_sf"/>
</dbReference>
<accession>A0A420IFG2</accession>
<feature type="region of interest" description="Disordered" evidence="1">
    <location>
        <begin position="108"/>
        <end position="174"/>
    </location>
</feature>
<dbReference type="GO" id="GO:0042162">
    <property type="term" value="F:telomeric DNA binding"/>
    <property type="evidence" value="ECO:0007669"/>
    <property type="project" value="TreeGrafter"/>
</dbReference>